<sequence>MCNEVECFGSTARPDNIFAAWRTNKLCDLFTRAFKLAGGLRRQTVATAMYIGIVLAVVVADGINHTLWFLRSGRTVEIDQRVTVDDLLQRRKLRADCIKIEHQ</sequence>
<dbReference type="Proteomes" id="UP000046067">
    <property type="component" value="Unassembled WGS sequence"/>
</dbReference>
<keyword evidence="1" id="KW-0472">Membrane</keyword>
<name>A0A656AL59_VIBCL</name>
<gene>
    <name evidence="3" type="ORF">ERS013200_03432</name>
    <name evidence="2" type="ORF">ERS013201_01094</name>
</gene>
<protein>
    <submittedName>
        <fullName evidence="3">Uncharacterized protein</fullName>
    </submittedName>
</protein>
<keyword evidence="1" id="KW-0812">Transmembrane</keyword>
<evidence type="ECO:0000313" key="5">
    <source>
        <dbReference type="Proteomes" id="UP000046067"/>
    </source>
</evidence>
<proteinExistence type="predicted"/>
<feature type="transmembrane region" description="Helical" evidence="1">
    <location>
        <begin position="48"/>
        <end position="70"/>
    </location>
</feature>
<evidence type="ECO:0000256" key="1">
    <source>
        <dbReference type="SAM" id="Phobius"/>
    </source>
</evidence>
<dbReference type="EMBL" id="CWQY01000034">
    <property type="protein sequence ID" value="CSD17829.1"/>
    <property type="molecule type" value="Genomic_DNA"/>
</dbReference>
<dbReference type="Proteomes" id="UP000041770">
    <property type="component" value="Unassembled WGS sequence"/>
</dbReference>
<evidence type="ECO:0000313" key="3">
    <source>
        <dbReference type="EMBL" id="CSD17829.1"/>
    </source>
</evidence>
<organism evidence="3 4">
    <name type="scientific">Vibrio cholerae</name>
    <dbReference type="NCBI Taxonomy" id="666"/>
    <lineage>
        <taxon>Bacteria</taxon>
        <taxon>Pseudomonadati</taxon>
        <taxon>Pseudomonadota</taxon>
        <taxon>Gammaproteobacteria</taxon>
        <taxon>Vibrionales</taxon>
        <taxon>Vibrionaceae</taxon>
        <taxon>Vibrio</taxon>
    </lineage>
</organism>
<keyword evidence="1" id="KW-1133">Transmembrane helix</keyword>
<accession>A0A656AL59</accession>
<evidence type="ECO:0000313" key="4">
    <source>
        <dbReference type="Proteomes" id="UP000041770"/>
    </source>
</evidence>
<dbReference type="EMBL" id="CWQJ01000005">
    <property type="protein sequence ID" value="CSB83708.1"/>
    <property type="molecule type" value="Genomic_DNA"/>
</dbReference>
<dbReference type="AlphaFoldDB" id="A0A656AL59"/>
<reference evidence="4 5" key="1">
    <citation type="submission" date="2015-07" db="EMBL/GenBank/DDBJ databases">
        <authorList>
            <consortium name="Pathogen Informatics"/>
        </authorList>
    </citation>
    <scope>NUCLEOTIDE SEQUENCE [LARGE SCALE GENOMIC DNA]</scope>
    <source>
        <strain evidence="3 4">A316</strain>
        <strain evidence="2 5">A325</strain>
    </source>
</reference>
<evidence type="ECO:0000313" key="2">
    <source>
        <dbReference type="EMBL" id="CSB83708.1"/>
    </source>
</evidence>